<dbReference type="InterPro" id="IPR031321">
    <property type="entry name" value="UCP012641"/>
</dbReference>
<dbReference type="Gene3D" id="3.40.390.70">
    <property type="match status" value="1"/>
</dbReference>
<dbReference type="Proteomes" id="UP000317366">
    <property type="component" value="Unassembled WGS sequence"/>
</dbReference>
<dbReference type="Pfam" id="PF15887">
    <property type="entry name" value="Peptidase_Mx"/>
    <property type="match status" value="1"/>
</dbReference>
<protein>
    <recommendedName>
        <fullName evidence="5">Zinc-binding metallo-peptidase</fullName>
    </recommendedName>
</protein>
<dbReference type="Proteomes" id="UP000319829">
    <property type="component" value="Unassembled WGS sequence"/>
</dbReference>
<evidence type="ECO:0000313" key="4">
    <source>
        <dbReference type="Proteomes" id="UP000319829"/>
    </source>
</evidence>
<organism evidence="1 4">
    <name type="scientific">Eiseniibacteriota bacterium</name>
    <dbReference type="NCBI Taxonomy" id="2212470"/>
    <lineage>
        <taxon>Bacteria</taxon>
        <taxon>Candidatus Eiseniibacteriota</taxon>
    </lineage>
</organism>
<gene>
    <name evidence="1" type="ORF">E6K74_03245</name>
    <name evidence="2" type="ORF">E6K77_05115</name>
</gene>
<sequence length="336" mass="39845">MNLRTPKSPRRRALWRKPIRDLNLRLKDSPVEPLIGRLERELSRKLKRFRPAYYLTDEWGCPSGQPVIGVPFYLAHRELARIEKETNDLENTREIMMYLRHEAGHAFNYAYRLYQLPEWRDTFGPYRRRYSDEYRPIPFSRDYVRHLPGWYAQKHPDEDFAETFAVWLTPKSEWRLRYRGWPCRRKLLLVDRLARENARREPLVKRGHPDITTDDMRMTVGDYFNKTAARTRAVLESAFAHHLEDIFLRSGSRRPGSRPAWKIVEGHGVALTNVITTWTGVGRPVVREIIHSILTTCRERGYRGVRGKEKEYLVHLTAYATALAINYLTRGKYHKV</sequence>
<proteinExistence type="predicted"/>
<evidence type="ECO:0008006" key="5">
    <source>
        <dbReference type="Google" id="ProtNLM"/>
    </source>
</evidence>
<evidence type="ECO:0000313" key="3">
    <source>
        <dbReference type="Proteomes" id="UP000317366"/>
    </source>
</evidence>
<dbReference type="EMBL" id="VBOX01000057">
    <property type="protein sequence ID" value="TMQ63507.1"/>
    <property type="molecule type" value="Genomic_DNA"/>
</dbReference>
<evidence type="ECO:0000313" key="2">
    <source>
        <dbReference type="EMBL" id="TMQ63507.1"/>
    </source>
</evidence>
<dbReference type="AlphaFoldDB" id="A0A538SVN9"/>
<reference evidence="3 4" key="1">
    <citation type="journal article" date="2019" name="Nat. Microbiol.">
        <title>Mediterranean grassland soil C-N compound turnover is dependent on rainfall and depth, and is mediated by genomically divergent microorganisms.</title>
        <authorList>
            <person name="Diamond S."/>
            <person name="Andeer P.F."/>
            <person name="Li Z."/>
            <person name="Crits-Christoph A."/>
            <person name="Burstein D."/>
            <person name="Anantharaman K."/>
            <person name="Lane K.R."/>
            <person name="Thomas B.C."/>
            <person name="Pan C."/>
            <person name="Northen T.R."/>
            <person name="Banfield J.F."/>
        </authorList>
    </citation>
    <scope>NUCLEOTIDE SEQUENCE [LARGE SCALE GENOMIC DNA]</scope>
    <source>
        <strain evidence="1">WS_4</strain>
        <strain evidence="2">WS_7</strain>
    </source>
</reference>
<accession>A0A538SVN9</accession>
<name>A0A538SVN9_UNCEI</name>
<evidence type="ECO:0000313" key="1">
    <source>
        <dbReference type="EMBL" id="TMQ55470.1"/>
    </source>
</evidence>
<comment type="caution">
    <text evidence="1">The sequence shown here is derived from an EMBL/GenBank/DDBJ whole genome shotgun (WGS) entry which is preliminary data.</text>
</comment>
<dbReference type="EMBL" id="VBOU01000025">
    <property type="protein sequence ID" value="TMQ55470.1"/>
    <property type="molecule type" value="Genomic_DNA"/>
</dbReference>